<accession>A0A1V9XQG2</accession>
<dbReference type="Proteomes" id="UP000192247">
    <property type="component" value="Unassembled WGS sequence"/>
</dbReference>
<protein>
    <submittedName>
        <fullName evidence="1">Uncharacterized protein</fullName>
    </submittedName>
</protein>
<dbReference type="InParanoid" id="A0A1V9XQG2"/>
<keyword evidence="2" id="KW-1185">Reference proteome</keyword>
<reference evidence="1 2" key="1">
    <citation type="journal article" date="2017" name="Gigascience">
        <title>Draft genome of the honey bee ectoparasitic mite, Tropilaelaps mercedesae, is shaped by the parasitic life history.</title>
        <authorList>
            <person name="Dong X."/>
            <person name="Armstrong S.D."/>
            <person name="Xia D."/>
            <person name="Makepeace B.L."/>
            <person name="Darby A.C."/>
            <person name="Kadowaki T."/>
        </authorList>
    </citation>
    <scope>NUCLEOTIDE SEQUENCE [LARGE SCALE GENOMIC DNA]</scope>
    <source>
        <strain evidence="1">Wuxi-XJTLU</strain>
    </source>
</reference>
<organism evidence="1 2">
    <name type="scientific">Tropilaelaps mercedesae</name>
    <dbReference type="NCBI Taxonomy" id="418985"/>
    <lineage>
        <taxon>Eukaryota</taxon>
        <taxon>Metazoa</taxon>
        <taxon>Ecdysozoa</taxon>
        <taxon>Arthropoda</taxon>
        <taxon>Chelicerata</taxon>
        <taxon>Arachnida</taxon>
        <taxon>Acari</taxon>
        <taxon>Parasitiformes</taxon>
        <taxon>Mesostigmata</taxon>
        <taxon>Gamasina</taxon>
        <taxon>Dermanyssoidea</taxon>
        <taxon>Laelapidae</taxon>
        <taxon>Tropilaelaps</taxon>
    </lineage>
</organism>
<evidence type="ECO:0000313" key="2">
    <source>
        <dbReference type="Proteomes" id="UP000192247"/>
    </source>
</evidence>
<sequence>MEEEATTKRAVGGAVGAPG</sequence>
<comment type="caution">
    <text evidence="1">The sequence shown here is derived from an EMBL/GenBank/DDBJ whole genome shotgun (WGS) entry which is preliminary data.</text>
</comment>
<dbReference type="EMBL" id="MNPL01005886">
    <property type="protein sequence ID" value="OQR75739.1"/>
    <property type="molecule type" value="Genomic_DNA"/>
</dbReference>
<dbReference type="AlphaFoldDB" id="A0A1V9XQG2"/>
<name>A0A1V9XQG2_9ACAR</name>
<proteinExistence type="predicted"/>
<evidence type="ECO:0000313" key="1">
    <source>
        <dbReference type="EMBL" id="OQR75739.1"/>
    </source>
</evidence>
<gene>
    <name evidence="1" type="ORF">BIW11_03203</name>
</gene>